<dbReference type="Pfam" id="PF02625">
    <property type="entry name" value="XdhC_CoxI"/>
    <property type="match status" value="1"/>
</dbReference>
<name>A0A6L5YRB3_9FIRM</name>
<evidence type="ECO:0000313" key="3">
    <source>
        <dbReference type="EMBL" id="MST74707.1"/>
    </source>
</evidence>
<dbReference type="InterPro" id="IPR003777">
    <property type="entry name" value="XdhC_CoxI"/>
</dbReference>
<organism evidence="3 4">
    <name type="scientific">Roseburia porci</name>
    <dbReference type="NCBI Taxonomy" id="2605790"/>
    <lineage>
        <taxon>Bacteria</taxon>
        <taxon>Bacillati</taxon>
        <taxon>Bacillota</taxon>
        <taxon>Clostridia</taxon>
        <taxon>Lachnospirales</taxon>
        <taxon>Lachnospiraceae</taxon>
        <taxon>Roseburia</taxon>
    </lineage>
</organism>
<dbReference type="Pfam" id="PF13478">
    <property type="entry name" value="XdhC_C"/>
    <property type="match status" value="1"/>
</dbReference>
<sequence length="308" mass="34354">MRIDEIQKIYNRLRQNQEADWVIQTDEKTVIRRFIPHQRLILLGGGHIAGALCHFAARLDFDVTVVDDRPDFANAQRFPDASRIVCDGFVSAIRKLEISEYDYVAILTRGHRWDKECLLQLSKGIRPYYIGQVGSRRRVQELFRLLREEEGVSPAFLEQVCTPIGLDIGAQTPQEIAVAILAELIQKRNRRSKEEQFLVQTNYEEAIFQDLLSVTDHAELGKRVIAVIVDTKGSVPARTGSVMCCNLLGRTAGTVGGGCGENAVLTEAREVLQSGKPKLVSVDMTGDISEDDGMVCGGSMKVWLEPVI</sequence>
<evidence type="ECO:0000313" key="4">
    <source>
        <dbReference type="Proteomes" id="UP000474024"/>
    </source>
</evidence>
<accession>A0A6L5YRB3</accession>
<dbReference type="EMBL" id="VUNI01000008">
    <property type="protein sequence ID" value="MST74707.1"/>
    <property type="molecule type" value="Genomic_DNA"/>
</dbReference>
<gene>
    <name evidence="3" type="ORF">FYJ75_06580</name>
</gene>
<dbReference type="Gene3D" id="3.40.50.720">
    <property type="entry name" value="NAD(P)-binding Rossmann-like Domain"/>
    <property type="match status" value="1"/>
</dbReference>
<dbReference type="PANTHER" id="PTHR30388:SF6">
    <property type="entry name" value="XANTHINE DEHYDROGENASE SUBUNIT A-RELATED"/>
    <property type="match status" value="1"/>
</dbReference>
<feature type="domain" description="XdhC- CoxI" evidence="1">
    <location>
        <begin position="224"/>
        <end position="282"/>
    </location>
</feature>
<dbReference type="InterPro" id="IPR052698">
    <property type="entry name" value="MoCofactor_Util/Proc"/>
</dbReference>
<evidence type="ECO:0000259" key="1">
    <source>
        <dbReference type="Pfam" id="PF02625"/>
    </source>
</evidence>
<dbReference type="PANTHER" id="PTHR30388">
    <property type="entry name" value="ALDEHYDE OXIDOREDUCTASE MOLYBDENUM COFACTOR ASSEMBLY PROTEIN"/>
    <property type="match status" value="1"/>
</dbReference>
<reference evidence="3 4" key="1">
    <citation type="submission" date="2019-08" db="EMBL/GenBank/DDBJ databases">
        <title>In-depth cultivation of the pig gut microbiome towards novel bacterial diversity and tailored functional studies.</title>
        <authorList>
            <person name="Wylensek D."/>
            <person name="Hitch T.C.A."/>
            <person name="Clavel T."/>
        </authorList>
    </citation>
    <scope>NUCLEOTIDE SEQUENCE [LARGE SCALE GENOMIC DNA]</scope>
    <source>
        <strain evidence="3 4">MUC/MUC-530-WT-4D</strain>
    </source>
</reference>
<protein>
    <submittedName>
        <fullName evidence="3">Xanthine dehydrogenase</fullName>
    </submittedName>
</protein>
<comment type="caution">
    <text evidence="3">The sequence shown here is derived from an EMBL/GenBank/DDBJ whole genome shotgun (WGS) entry which is preliminary data.</text>
</comment>
<proteinExistence type="predicted"/>
<dbReference type="AlphaFoldDB" id="A0A6L5YRB3"/>
<feature type="domain" description="XdhC Rossmann" evidence="2">
    <location>
        <begin position="40"/>
        <end position="184"/>
    </location>
</feature>
<dbReference type="RefSeq" id="WP_154429674.1">
    <property type="nucleotide sequence ID" value="NZ_VUNI01000008.1"/>
</dbReference>
<dbReference type="Proteomes" id="UP000474024">
    <property type="component" value="Unassembled WGS sequence"/>
</dbReference>
<dbReference type="InterPro" id="IPR027051">
    <property type="entry name" value="XdhC_Rossmann_dom"/>
</dbReference>
<keyword evidence="4" id="KW-1185">Reference proteome</keyword>
<evidence type="ECO:0000259" key="2">
    <source>
        <dbReference type="Pfam" id="PF13478"/>
    </source>
</evidence>